<protein>
    <recommendedName>
        <fullName evidence="3">KfrA N-terminal DNA-binding domain-containing protein</fullName>
    </recommendedName>
</protein>
<sequence>MSKLYKEELKIQRNTPYYQRMSTESEILAEIEALKAKIPETKALYREVCGLLFFRHGITPTTNKLYQFVRKGTMATPAEALAAFWEELRLRARVEIDHPDLPDEIKALAAEAIAGLWGHATAAARGELAASRLEHQAAAERAQQAQAEAEQATAQAQVVADHLRTELASSEERTRQALADLEAERRDHAGSKARVQQMQAQLDQARIQQQELQDSFSTELAKAREATEGAQERAAAAERRALMEIEQERQARAKAEKATEVAREKLALAEARERQQSLEHAEAVTRLQMEANTAKAALQATQEAQRGVEQQLGELRAQLADAQQAAARHQAEAQTLQGLVARLTPAGAPAPARPARKKAGKADG</sequence>
<evidence type="ECO:0000259" key="3">
    <source>
        <dbReference type="Pfam" id="PF11740"/>
    </source>
</evidence>
<accession>A0A254MYQ0</accession>
<organism evidence="4 5">
    <name type="scientific">Roseateles puraquae</name>
    <dbReference type="NCBI Taxonomy" id="431059"/>
    <lineage>
        <taxon>Bacteria</taxon>
        <taxon>Pseudomonadati</taxon>
        <taxon>Pseudomonadota</taxon>
        <taxon>Betaproteobacteria</taxon>
        <taxon>Burkholderiales</taxon>
        <taxon>Sphaerotilaceae</taxon>
        <taxon>Roseateles</taxon>
    </lineage>
</organism>
<dbReference type="InterPro" id="IPR021104">
    <property type="entry name" value="KfrA_DNA-bd_N"/>
</dbReference>
<proteinExistence type="predicted"/>
<evidence type="ECO:0000256" key="1">
    <source>
        <dbReference type="SAM" id="Coils"/>
    </source>
</evidence>
<dbReference type="Proteomes" id="UP000197446">
    <property type="component" value="Unassembled WGS sequence"/>
</dbReference>
<comment type="caution">
    <text evidence="4">The sequence shown here is derived from an EMBL/GenBank/DDBJ whole genome shotgun (WGS) entry which is preliminary data.</text>
</comment>
<gene>
    <name evidence="4" type="ORF">CDO81_24880</name>
</gene>
<name>A0A254MYQ0_9BURK</name>
<dbReference type="EMBL" id="NISI01000017">
    <property type="protein sequence ID" value="OWR00544.1"/>
    <property type="molecule type" value="Genomic_DNA"/>
</dbReference>
<dbReference type="AlphaFoldDB" id="A0A254MYQ0"/>
<feature type="compositionally biased region" description="Basic residues" evidence="2">
    <location>
        <begin position="354"/>
        <end position="364"/>
    </location>
</feature>
<evidence type="ECO:0000313" key="5">
    <source>
        <dbReference type="Proteomes" id="UP000197446"/>
    </source>
</evidence>
<feature type="region of interest" description="Disordered" evidence="2">
    <location>
        <begin position="344"/>
        <end position="364"/>
    </location>
</feature>
<feature type="coiled-coil region" evidence="1">
    <location>
        <begin position="128"/>
        <end position="339"/>
    </location>
</feature>
<keyword evidence="1" id="KW-0175">Coiled coil</keyword>
<reference evidence="4 5" key="1">
    <citation type="journal article" date="2007" name="Int. J. Syst. Evol. Microbiol.">
        <title>Description of Pelomonas aquatica sp. nov. and Pelomonas puraquae sp. nov., isolated from industrial and haemodialysis water.</title>
        <authorList>
            <person name="Gomila M."/>
            <person name="Bowien B."/>
            <person name="Falsen E."/>
            <person name="Moore E.R."/>
            <person name="Lalucat J."/>
        </authorList>
    </citation>
    <scope>NUCLEOTIDE SEQUENCE [LARGE SCALE GENOMIC DNA]</scope>
    <source>
        <strain evidence="4 5">CCUG 52769</strain>
    </source>
</reference>
<feature type="domain" description="KfrA N-terminal DNA-binding" evidence="3">
    <location>
        <begin position="50"/>
        <end position="157"/>
    </location>
</feature>
<dbReference type="Pfam" id="PF11740">
    <property type="entry name" value="KfrA_N"/>
    <property type="match status" value="1"/>
</dbReference>
<keyword evidence="5" id="KW-1185">Reference proteome</keyword>
<evidence type="ECO:0000313" key="4">
    <source>
        <dbReference type="EMBL" id="OWR00544.1"/>
    </source>
</evidence>
<evidence type="ECO:0000256" key="2">
    <source>
        <dbReference type="SAM" id="MobiDB-lite"/>
    </source>
</evidence>